<feature type="compositionally biased region" description="Acidic residues" evidence="5">
    <location>
        <begin position="22"/>
        <end position="33"/>
    </location>
</feature>
<protein>
    <submittedName>
        <fullName evidence="7">Outer membrane protein</fullName>
    </submittedName>
</protein>
<organism evidence="7 8">
    <name type="scientific">Erythrobacter litoralis (strain HTCC2594)</name>
    <dbReference type="NCBI Taxonomy" id="314225"/>
    <lineage>
        <taxon>Bacteria</taxon>
        <taxon>Pseudomonadati</taxon>
        <taxon>Pseudomonadota</taxon>
        <taxon>Alphaproteobacteria</taxon>
        <taxon>Sphingomonadales</taxon>
        <taxon>Erythrobacteraceae</taxon>
        <taxon>Erythrobacter/Porphyrobacter group</taxon>
        <taxon>Erythrobacter</taxon>
    </lineage>
</organism>
<evidence type="ECO:0000256" key="2">
    <source>
        <dbReference type="ARBA" id="ARBA00023136"/>
    </source>
</evidence>
<keyword evidence="8" id="KW-1185">Reference proteome</keyword>
<dbReference type="InterPro" id="IPR050330">
    <property type="entry name" value="Bact_OuterMem_StrucFunc"/>
</dbReference>
<dbReference type="HOGENOM" id="CLU_1359675_0_0_5"/>
<dbReference type="InterPro" id="IPR036737">
    <property type="entry name" value="OmpA-like_sf"/>
</dbReference>
<evidence type="ECO:0000256" key="1">
    <source>
        <dbReference type="ARBA" id="ARBA00004442"/>
    </source>
</evidence>
<evidence type="ECO:0000313" key="8">
    <source>
        <dbReference type="Proteomes" id="UP000008808"/>
    </source>
</evidence>
<dbReference type="PRINTS" id="PR01021">
    <property type="entry name" value="OMPADOMAIN"/>
</dbReference>
<evidence type="ECO:0000256" key="4">
    <source>
        <dbReference type="PROSITE-ProRule" id="PRU00473"/>
    </source>
</evidence>
<comment type="subcellular location">
    <subcellularLocation>
        <location evidence="1">Cell outer membrane</location>
    </subcellularLocation>
</comment>
<dbReference type="PROSITE" id="PS51257">
    <property type="entry name" value="PROKAR_LIPOPROTEIN"/>
    <property type="match status" value="1"/>
</dbReference>
<feature type="compositionally biased region" description="Low complexity" evidence="5">
    <location>
        <begin position="183"/>
        <end position="197"/>
    </location>
</feature>
<accession>Q2N667</accession>
<keyword evidence="3" id="KW-0998">Cell outer membrane</keyword>
<dbReference type="PROSITE" id="PS51123">
    <property type="entry name" value="OMPA_2"/>
    <property type="match status" value="1"/>
</dbReference>
<proteinExistence type="predicted"/>
<keyword evidence="2 4" id="KW-0472">Membrane</keyword>
<dbReference type="Gene3D" id="3.30.1330.60">
    <property type="entry name" value="OmpA-like domain"/>
    <property type="match status" value="1"/>
</dbReference>
<evidence type="ECO:0000256" key="3">
    <source>
        <dbReference type="ARBA" id="ARBA00023237"/>
    </source>
</evidence>
<evidence type="ECO:0000259" key="6">
    <source>
        <dbReference type="PROSITE" id="PS51123"/>
    </source>
</evidence>
<dbReference type="Proteomes" id="UP000008808">
    <property type="component" value="Chromosome"/>
</dbReference>
<dbReference type="CDD" id="cd07185">
    <property type="entry name" value="OmpA_C-like"/>
    <property type="match status" value="1"/>
</dbReference>
<sequence length="197" mass="20848">MFRFTPILLTAALLSACQSEPAPDDVPDPDGEEVIGPSPEEPVSIIRPDIEEAVLIPLEPLNTTISFADSGTDLTPEAVAELETLVESRQVTEGGPITIGGHSDAGGNDAVNMRVSLRRAEAVRDWLVARGVDEGRITVIAFGEQNPVEPNALPDGQPNEDGRAANRRVEIRVDVPEGMMVEATPTPQATPSAAPVD</sequence>
<dbReference type="InterPro" id="IPR006665">
    <property type="entry name" value="OmpA-like"/>
</dbReference>
<dbReference type="EMBL" id="CP000157">
    <property type="protein sequence ID" value="ABC64824.1"/>
    <property type="molecule type" value="Genomic_DNA"/>
</dbReference>
<dbReference type="eggNOG" id="COG2885">
    <property type="taxonomic scope" value="Bacteria"/>
</dbReference>
<reference evidence="8" key="1">
    <citation type="journal article" date="2009" name="J. Bacteriol.">
        <title>Complete genome sequence of Erythrobacter litoralis HTCC2594.</title>
        <authorList>
            <person name="Oh H.M."/>
            <person name="Giovannoni S.J."/>
            <person name="Ferriera S."/>
            <person name="Johnson J."/>
            <person name="Cho J.C."/>
        </authorList>
    </citation>
    <scope>NUCLEOTIDE SEQUENCE [LARGE SCALE GENOMIC DNA]</scope>
    <source>
        <strain evidence="8">HTCC2594</strain>
    </source>
</reference>
<feature type="domain" description="OmpA-like" evidence="6">
    <location>
        <begin position="54"/>
        <end position="177"/>
    </location>
</feature>
<evidence type="ECO:0000313" key="7">
    <source>
        <dbReference type="EMBL" id="ABC64824.1"/>
    </source>
</evidence>
<dbReference type="AlphaFoldDB" id="Q2N667"/>
<dbReference type="Pfam" id="PF00691">
    <property type="entry name" value="OmpA"/>
    <property type="match status" value="1"/>
</dbReference>
<feature type="region of interest" description="Disordered" evidence="5">
    <location>
        <begin position="19"/>
        <end position="41"/>
    </location>
</feature>
<dbReference type="PANTHER" id="PTHR30329:SF21">
    <property type="entry name" value="LIPOPROTEIN YIAD-RELATED"/>
    <property type="match status" value="1"/>
</dbReference>
<name>Q2N667_ERYLH</name>
<dbReference type="RefSeq" id="WP_011415646.1">
    <property type="nucleotide sequence ID" value="NC_007722.1"/>
</dbReference>
<dbReference type="SUPFAM" id="SSF103088">
    <property type="entry name" value="OmpA-like"/>
    <property type="match status" value="1"/>
</dbReference>
<gene>
    <name evidence="7" type="ordered locus">ELI_13660</name>
</gene>
<dbReference type="KEGG" id="eli:ELI_13660"/>
<dbReference type="PANTHER" id="PTHR30329">
    <property type="entry name" value="STATOR ELEMENT OF FLAGELLAR MOTOR COMPLEX"/>
    <property type="match status" value="1"/>
</dbReference>
<evidence type="ECO:0000256" key="5">
    <source>
        <dbReference type="SAM" id="MobiDB-lite"/>
    </source>
</evidence>
<dbReference type="STRING" id="314225.ELI_13660"/>
<dbReference type="InterPro" id="IPR006664">
    <property type="entry name" value="OMP_bac"/>
</dbReference>
<dbReference type="GO" id="GO:0009279">
    <property type="term" value="C:cell outer membrane"/>
    <property type="evidence" value="ECO:0007669"/>
    <property type="project" value="UniProtKB-SubCell"/>
</dbReference>
<feature type="region of interest" description="Disordered" evidence="5">
    <location>
        <begin position="146"/>
        <end position="197"/>
    </location>
</feature>
<feature type="compositionally biased region" description="Basic and acidic residues" evidence="5">
    <location>
        <begin position="160"/>
        <end position="175"/>
    </location>
</feature>